<keyword evidence="1" id="KW-0472">Membrane</keyword>
<feature type="transmembrane region" description="Helical" evidence="1">
    <location>
        <begin position="12"/>
        <end position="31"/>
    </location>
</feature>
<dbReference type="EMBL" id="CP096142">
    <property type="protein sequence ID" value="UXA67086.1"/>
    <property type="molecule type" value="Genomic_DNA"/>
</dbReference>
<sequence>MQTDPQKPQCKIAIVTVQMLICSVFFLSSHVQANADPRAAIDCSSRLAPGEEAALKKEIGARLSFGSRNAKETASPEIPAEVQVSIGGLRENHKDAVVYLNGNRYCGSGGCTLLVMADDRSASSSSPAYRHVSGFITAKIPIVALKTSHHGWRDLGVFVSGGGITEGYTATLMFDGKRYQGNPTLPSRHKTPTAGVDTVLIGQPDRTADQCTLSL</sequence>
<protein>
    <submittedName>
        <fullName evidence="2">Uncharacterized protein</fullName>
    </submittedName>
</protein>
<proteinExistence type="predicted"/>
<dbReference type="Proteomes" id="UP001058381">
    <property type="component" value="Chromosome"/>
</dbReference>
<evidence type="ECO:0000313" key="2">
    <source>
        <dbReference type="EMBL" id="UXA67086.1"/>
    </source>
</evidence>
<accession>A0A9Q9J1T5</accession>
<gene>
    <name evidence="2" type="ORF">M0D43_09085</name>
</gene>
<keyword evidence="1" id="KW-0812">Transmembrane</keyword>
<dbReference type="GeneID" id="75151505"/>
<organism evidence="2 3">
    <name type="scientific">Xanthomonas prunicola</name>
    <dbReference type="NCBI Taxonomy" id="2053930"/>
    <lineage>
        <taxon>Bacteria</taxon>
        <taxon>Pseudomonadati</taxon>
        <taxon>Pseudomonadota</taxon>
        <taxon>Gammaproteobacteria</taxon>
        <taxon>Lysobacterales</taxon>
        <taxon>Lysobacteraceae</taxon>
        <taxon>Xanthomonas</taxon>
    </lineage>
</organism>
<dbReference type="RefSeq" id="WP_252164370.1">
    <property type="nucleotide sequence ID" value="NZ_CP094827.1"/>
</dbReference>
<reference evidence="2" key="1">
    <citation type="submission" date="2022-04" db="EMBL/GenBank/DDBJ databases">
        <title>Xanthomonas prunicola pv. tritici, a pathogen causing a previously unreported foliar disease of wheat.</title>
        <authorList>
            <person name="Clavijo F."/>
            <person name="Curland R.D."/>
            <person name="Dill-Macky R."/>
            <person name="Pereyra S."/>
            <person name="Roman-Reyna V."/>
            <person name="Siri M.I."/>
        </authorList>
    </citation>
    <scope>NUCLEOTIDE SEQUENCE</scope>
    <source>
        <strain evidence="2">CIX249</strain>
    </source>
</reference>
<dbReference type="AlphaFoldDB" id="A0A9Q9J1T5"/>
<name>A0A9Q9J1T5_9XANT</name>
<keyword evidence="1" id="KW-1133">Transmembrane helix</keyword>
<evidence type="ECO:0000313" key="3">
    <source>
        <dbReference type="Proteomes" id="UP001058381"/>
    </source>
</evidence>
<evidence type="ECO:0000256" key="1">
    <source>
        <dbReference type="SAM" id="Phobius"/>
    </source>
</evidence>